<keyword evidence="3 6" id="KW-1133">Transmembrane helix</keyword>
<evidence type="ECO:0000313" key="7">
    <source>
        <dbReference type="EMBL" id="KAK2117475.1"/>
    </source>
</evidence>
<evidence type="ECO:0000256" key="4">
    <source>
        <dbReference type="ARBA" id="ARBA00023136"/>
    </source>
</evidence>
<protein>
    <submittedName>
        <fullName evidence="7">Uncharacterized protein</fullName>
    </submittedName>
</protein>
<gene>
    <name evidence="7" type="ORF">P7K49_004361</name>
</gene>
<organism evidence="7 8">
    <name type="scientific">Saguinus oedipus</name>
    <name type="common">Cotton-top tamarin</name>
    <name type="synonym">Oedipomidas oedipus</name>
    <dbReference type="NCBI Taxonomy" id="9490"/>
    <lineage>
        <taxon>Eukaryota</taxon>
        <taxon>Metazoa</taxon>
        <taxon>Chordata</taxon>
        <taxon>Craniata</taxon>
        <taxon>Vertebrata</taxon>
        <taxon>Euteleostomi</taxon>
        <taxon>Mammalia</taxon>
        <taxon>Eutheria</taxon>
        <taxon>Euarchontoglires</taxon>
        <taxon>Primates</taxon>
        <taxon>Haplorrhini</taxon>
        <taxon>Platyrrhini</taxon>
        <taxon>Cebidae</taxon>
        <taxon>Callitrichinae</taxon>
        <taxon>Saguinus</taxon>
    </lineage>
</organism>
<accession>A0ABQ9W7K4</accession>
<comment type="subcellular location">
    <subcellularLocation>
        <location evidence="1">Membrane</location>
        <topology evidence="1">Multi-pass membrane protein</topology>
    </subcellularLocation>
</comment>
<reference evidence="7 8" key="1">
    <citation type="submission" date="2023-05" db="EMBL/GenBank/DDBJ databases">
        <title>B98-5 Cell Line De Novo Hybrid Assembly: An Optical Mapping Approach.</title>
        <authorList>
            <person name="Kananen K."/>
            <person name="Auerbach J.A."/>
            <person name="Kautto E."/>
            <person name="Blachly J.S."/>
        </authorList>
    </citation>
    <scope>NUCLEOTIDE SEQUENCE [LARGE SCALE GENOMIC DNA]</scope>
    <source>
        <strain evidence="7">B95-8</strain>
        <tissue evidence="7">Cell line</tissue>
    </source>
</reference>
<feature type="transmembrane region" description="Helical" evidence="6">
    <location>
        <begin position="7"/>
        <end position="24"/>
    </location>
</feature>
<evidence type="ECO:0000256" key="5">
    <source>
        <dbReference type="SAM" id="MobiDB-lite"/>
    </source>
</evidence>
<name>A0ABQ9W7K4_SAGOE</name>
<keyword evidence="4 6" id="KW-0472">Membrane</keyword>
<dbReference type="PANTHER" id="PTHR11827">
    <property type="entry name" value="SOLUTE CARRIER FAMILY 12, CATION COTRANSPORTERS"/>
    <property type="match status" value="1"/>
</dbReference>
<proteinExistence type="predicted"/>
<dbReference type="PANTHER" id="PTHR11827:SF47">
    <property type="entry name" value="SOLUTE CARRIER FAMILY 12 MEMBER 7"/>
    <property type="match status" value="1"/>
</dbReference>
<dbReference type="InterPro" id="IPR004842">
    <property type="entry name" value="SLC12A_fam"/>
</dbReference>
<dbReference type="EMBL" id="JASSZA010000002">
    <property type="protein sequence ID" value="KAK2117475.1"/>
    <property type="molecule type" value="Genomic_DNA"/>
</dbReference>
<comment type="caution">
    <text evidence="7">The sequence shown here is derived from an EMBL/GenBank/DDBJ whole genome shotgun (WGS) entry which is preliminary data.</text>
</comment>
<evidence type="ECO:0000256" key="1">
    <source>
        <dbReference type="ARBA" id="ARBA00004141"/>
    </source>
</evidence>
<sequence>MLHNMRVYGTCTLVLMALVVFVGVKYVNKLALVFLACVVLSILAIYAGVIKSAFEPPDIPNPRAWQVSGVAGGPQHGQAALSIMATVFHTGPVRTVFHAGPRAGCFPRRPPSDGSDGSVAVGRGWFLPVPPDYSDPRGDGGTIRRSRCSLALAPVPGVTCGRSCLGSHLGSSTVRLTVRPRVCLLGNRTLSRRSFDVCIKARVVQNSSATSALWGLFCNGSQPSATCDEYFTQNNVTEIQGIPGAASGVFLENLWSVYAQAGAFVEKEGVPSVPVAEESRAGALPYVLTDIAASFTLLVGIYFPSVTAAGTWPSYRDSLTLLAARVACSCPSGPSHVCSWTLSQHIPTPWSPGATPSMGASGCTLDGTEPGVNDPL</sequence>
<keyword evidence="8" id="KW-1185">Reference proteome</keyword>
<feature type="transmembrane region" description="Helical" evidence="6">
    <location>
        <begin position="30"/>
        <end position="49"/>
    </location>
</feature>
<feature type="region of interest" description="Disordered" evidence="5">
    <location>
        <begin position="351"/>
        <end position="376"/>
    </location>
</feature>
<dbReference type="Proteomes" id="UP001266305">
    <property type="component" value="Unassembled WGS sequence"/>
</dbReference>
<evidence type="ECO:0000256" key="3">
    <source>
        <dbReference type="ARBA" id="ARBA00022989"/>
    </source>
</evidence>
<evidence type="ECO:0000256" key="2">
    <source>
        <dbReference type="ARBA" id="ARBA00022692"/>
    </source>
</evidence>
<evidence type="ECO:0000256" key="6">
    <source>
        <dbReference type="SAM" id="Phobius"/>
    </source>
</evidence>
<evidence type="ECO:0000313" key="8">
    <source>
        <dbReference type="Proteomes" id="UP001266305"/>
    </source>
</evidence>
<keyword evidence="2 6" id="KW-0812">Transmembrane</keyword>